<keyword evidence="7" id="KW-1185">Reference proteome</keyword>
<protein>
    <recommendedName>
        <fullName evidence="5">MYND-type domain-containing protein</fullName>
    </recommendedName>
</protein>
<feature type="domain" description="MYND-type" evidence="5">
    <location>
        <begin position="369"/>
        <end position="412"/>
    </location>
</feature>
<organism evidence="6 7">
    <name type="scientific">Cristinia sonorae</name>
    <dbReference type="NCBI Taxonomy" id="1940300"/>
    <lineage>
        <taxon>Eukaryota</taxon>
        <taxon>Fungi</taxon>
        <taxon>Dikarya</taxon>
        <taxon>Basidiomycota</taxon>
        <taxon>Agaricomycotina</taxon>
        <taxon>Agaricomycetes</taxon>
        <taxon>Agaricomycetidae</taxon>
        <taxon>Agaricales</taxon>
        <taxon>Pleurotineae</taxon>
        <taxon>Stephanosporaceae</taxon>
        <taxon>Cristinia</taxon>
    </lineage>
</organism>
<dbReference type="Proteomes" id="UP000813824">
    <property type="component" value="Unassembled WGS sequence"/>
</dbReference>
<dbReference type="EMBL" id="JAEVFJ010000026">
    <property type="protein sequence ID" value="KAH8094544.1"/>
    <property type="molecule type" value="Genomic_DNA"/>
</dbReference>
<dbReference type="Gene3D" id="6.10.140.2220">
    <property type="match status" value="1"/>
</dbReference>
<dbReference type="PROSITE" id="PS50865">
    <property type="entry name" value="ZF_MYND_2"/>
    <property type="match status" value="1"/>
</dbReference>
<evidence type="ECO:0000259" key="5">
    <source>
        <dbReference type="PROSITE" id="PS50865"/>
    </source>
</evidence>
<comment type="caution">
    <text evidence="6">The sequence shown here is derived from an EMBL/GenBank/DDBJ whole genome shotgun (WGS) entry which is preliminary data.</text>
</comment>
<dbReference type="InterPro" id="IPR002893">
    <property type="entry name" value="Znf_MYND"/>
</dbReference>
<name>A0A8K0ULD6_9AGAR</name>
<dbReference type="SUPFAM" id="SSF144232">
    <property type="entry name" value="HIT/MYND zinc finger-like"/>
    <property type="match status" value="1"/>
</dbReference>
<reference evidence="6" key="1">
    <citation type="journal article" date="2021" name="New Phytol.">
        <title>Evolutionary innovations through gain and loss of genes in the ectomycorrhizal Boletales.</title>
        <authorList>
            <person name="Wu G."/>
            <person name="Miyauchi S."/>
            <person name="Morin E."/>
            <person name="Kuo A."/>
            <person name="Drula E."/>
            <person name="Varga T."/>
            <person name="Kohler A."/>
            <person name="Feng B."/>
            <person name="Cao Y."/>
            <person name="Lipzen A."/>
            <person name="Daum C."/>
            <person name="Hundley H."/>
            <person name="Pangilinan J."/>
            <person name="Johnson J."/>
            <person name="Barry K."/>
            <person name="LaButti K."/>
            <person name="Ng V."/>
            <person name="Ahrendt S."/>
            <person name="Min B."/>
            <person name="Choi I.G."/>
            <person name="Park H."/>
            <person name="Plett J.M."/>
            <person name="Magnuson J."/>
            <person name="Spatafora J.W."/>
            <person name="Nagy L.G."/>
            <person name="Henrissat B."/>
            <person name="Grigoriev I.V."/>
            <person name="Yang Z.L."/>
            <person name="Xu J."/>
            <person name="Martin F.M."/>
        </authorList>
    </citation>
    <scope>NUCLEOTIDE SEQUENCE</scope>
    <source>
        <strain evidence="6">KKN 215</strain>
    </source>
</reference>
<accession>A0A8K0ULD6</accession>
<evidence type="ECO:0000256" key="3">
    <source>
        <dbReference type="ARBA" id="ARBA00022833"/>
    </source>
</evidence>
<keyword evidence="2 4" id="KW-0863">Zinc-finger</keyword>
<dbReference type="OrthoDB" id="2804601at2759"/>
<evidence type="ECO:0000256" key="4">
    <source>
        <dbReference type="PROSITE-ProRule" id="PRU00134"/>
    </source>
</evidence>
<proteinExistence type="predicted"/>
<evidence type="ECO:0000313" key="6">
    <source>
        <dbReference type="EMBL" id="KAH8094544.1"/>
    </source>
</evidence>
<keyword evidence="3" id="KW-0862">Zinc</keyword>
<dbReference type="GO" id="GO:0008270">
    <property type="term" value="F:zinc ion binding"/>
    <property type="evidence" value="ECO:0007669"/>
    <property type="project" value="UniProtKB-KW"/>
</dbReference>
<keyword evidence="1" id="KW-0479">Metal-binding</keyword>
<evidence type="ECO:0000256" key="2">
    <source>
        <dbReference type="ARBA" id="ARBA00022771"/>
    </source>
</evidence>
<dbReference type="AlphaFoldDB" id="A0A8K0ULD6"/>
<evidence type="ECO:0000313" key="7">
    <source>
        <dbReference type="Proteomes" id="UP000813824"/>
    </source>
</evidence>
<dbReference type="Pfam" id="PF01753">
    <property type="entry name" value="zf-MYND"/>
    <property type="match status" value="1"/>
</dbReference>
<evidence type="ECO:0000256" key="1">
    <source>
        <dbReference type="ARBA" id="ARBA00022723"/>
    </source>
</evidence>
<gene>
    <name evidence="6" type="ORF">BXZ70DRAFT_363998</name>
</gene>
<sequence length="414" mass="47073">MTLIGFKTGRSTRHDRYCSDILTTNIGLFGEAMWKKRHLIPLVRVRDIWEKTFSSRLEQQLYEFSITSFTCVALLARLHEQTLDRAPSLLSHIPHYILYAWTYTPQDDDTPSCMSLLRRIMEEQAAHVPDFIEAYINECHRGYSSHLAGKICRTFRNDTIFGEDALTMAKVCCPLICDQRVLQRQEHLPEGKGFIPSLLASCQRQMCGSLRDREGSVYCMFIVNVVCAARRLIAEQIQRYGGELNLIGVIATALVGSINEKHEETVNSALILLDMQASYVPRTRRNPDLAQQYTDCLTTSAHVWHDTLEALQGIETTGGAHLALKNRATDAWREHGLVFNLKEGKTASDQICKRPSIQPFWLSDKRCFLDACACSVIRPTHHVRVCKGCFRAMYCNVACQRRDWTAGHKLVCGQ</sequence>